<proteinExistence type="inferred from homology"/>
<dbReference type="InterPro" id="IPR029058">
    <property type="entry name" value="AB_hydrolase_fold"/>
</dbReference>
<keyword evidence="3 7" id="KW-0378">Hydrolase</keyword>
<sequence length="397" mass="44245">MSARTLSLTIVAACCCRVLASLPPTTVEKLAASYGYHDDTHDVVTPDGYILTVHRLSKPDALNSSRHNSPILLGHGLLTSSEQWIFRQDGNLALQLVDNGFDVWLGNYRGTPYGLRHKTLSPKSHEFWDFSWHENGVLDQAAMIDYILNITGRERLFAVSYSMSCTASMVLYSERPEYNSKVIANIFFAPSAFIKHPTGLWQLTKVTMKMFPGLTNLLKDATGNHIINDKLPFSDVSLTTICHVAKRNIILAPICTLLSEFFAGRHSPSAADRLLRGLTVRIPSGASIRQCVHYAQSIERGGEFRQYDFGRARNLELYGSSEPPSYNLQAVASPVHFFCGISDRTVSIKDCDTLTKTIPSTVSVNKVPRYQHHDFILGEGLDELVNTKVIAYLLSYL</sequence>
<dbReference type="InterPro" id="IPR006693">
    <property type="entry name" value="AB_hydrolase_lipase"/>
</dbReference>
<dbReference type="PANTHER" id="PTHR11005">
    <property type="entry name" value="LYSOSOMAL ACID LIPASE-RELATED"/>
    <property type="match status" value="1"/>
</dbReference>
<evidence type="ECO:0000256" key="6">
    <source>
        <dbReference type="ARBA" id="ARBA00023180"/>
    </source>
</evidence>
<comment type="similarity">
    <text evidence="1 7">Belongs to the AB hydrolase superfamily. Lipase family.</text>
</comment>
<evidence type="ECO:0000256" key="2">
    <source>
        <dbReference type="ARBA" id="ARBA00022729"/>
    </source>
</evidence>
<dbReference type="GO" id="GO:0016788">
    <property type="term" value="F:hydrolase activity, acting on ester bonds"/>
    <property type="evidence" value="ECO:0007669"/>
    <property type="project" value="InterPro"/>
</dbReference>
<dbReference type="AlphaFoldDB" id="A0A6P8ZSV7"/>
<dbReference type="GeneID" id="117649459"/>
<feature type="signal peptide" evidence="9">
    <location>
        <begin position="1"/>
        <end position="20"/>
    </location>
</feature>
<evidence type="ECO:0000256" key="3">
    <source>
        <dbReference type="ARBA" id="ARBA00022801"/>
    </source>
</evidence>
<keyword evidence="2 9" id="KW-0732">Signal</keyword>
<feature type="active site" description="Charge relay system" evidence="8">
    <location>
        <position position="372"/>
    </location>
</feature>
<feature type="active site" description="Nucleophile" evidence="8">
    <location>
        <position position="162"/>
    </location>
</feature>
<evidence type="ECO:0000256" key="8">
    <source>
        <dbReference type="PIRSR" id="PIRSR000862-1"/>
    </source>
</evidence>
<evidence type="ECO:0000313" key="11">
    <source>
        <dbReference type="Proteomes" id="UP000515158"/>
    </source>
</evidence>
<reference evidence="12" key="1">
    <citation type="submission" date="2025-08" db="UniProtKB">
        <authorList>
            <consortium name="RefSeq"/>
        </authorList>
    </citation>
    <scope>IDENTIFICATION</scope>
    <source>
        <tissue evidence="12">Total insect</tissue>
    </source>
</reference>
<dbReference type="OrthoDB" id="9974421at2759"/>
<keyword evidence="6" id="KW-0325">Glycoprotein</keyword>
<dbReference type="Pfam" id="PF04083">
    <property type="entry name" value="Abhydro_lipase"/>
    <property type="match status" value="1"/>
</dbReference>
<name>A0A6P8ZSV7_THRPL</name>
<gene>
    <name evidence="12" type="primary">LOC117649459</name>
</gene>
<protein>
    <recommendedName>
        <fullName evidence="7">Lipase</fullName>
    </recommendedName>
</protein>
<evidence type="ECO:0000313" key="12">
    <source>
        <dbReference type="RefSeq" id="XP_034248165.1"/>
    </source>
</evidence>
<dbReference type="Proteomes" id="UP000515158">
    <property type="component" value="Unplaced"/>
</dbReference>
<dbReference type="FunFam" id="3.40.50.1820:FF:000057">
    <property type="entry name" value="Lipase"/>
    <property type="match status" value="1"/>
</dbReference>
<evidence type="ECO:0000256" key="1">
    <source>
        <dbReference type="ARBA" id="ARBA00010701"/>
    </source>
</evidence>
<feature type="domain" description="Partial AB-hydrolase lipase" evidence="10">
    <location>
        <begin position="28"/>
        <end position="86"/>
    </location>
</feature>
<dbReference type="Gene3D" id="3.40.50.1820">
    <property type="entry name" value="alpha/beta hydrolase"/>
    <property type="match status" value="1"/>
</dbReference>
<evidence type="ECO:0000256" key="4">
    <source>
        <dbReference type="ARBA" id="ARBA00022963"/>
    </source>
</evidence>
<dbReference type="RefSeq" id="XP_034248165.1">
    <property type="nucleotide sequence ID" value="XM_034392274.1"/>
</dbReference>
<dbReference type="GO" id="GO:0016042">
    <property type="term" value="P:lipid catabolic process"/>
    <property type="evidence" value="ECO:0007669"/>
    <property type="project" value="UniProtKB-KW"/>
</dbReference>
<dbReference type="InParanoid" id="A0A6P8ZSV7"/>
<dbReference type="PIRSF" id="PIRSF000862">
    <property type="entry name" value="Steryl_ester_lip"/>
    <property type="match status" value="1"/>
</dbReference>
<accession>A0A6P8ZSV7</accession>
<evidence type="ECO:0000256" key="9">
    <source>
        <dbReference type="SAM" id="SignalP"/>
    </source>
</evidence>
<dbReference type="SUPFAM" id="SSF53474">
    <property type="entry name" value="alpha/beta-Hydrolases"/>
    <property type="match status" value="1"/>
</dbReference>
<organism evidence="12">
    <name type="scientific">Thrips palmi</name>
    <name type="common">Melon thrips</name>
    <dbReference type="NCBI Taxonomy" id="161013"/>
    <lineage>
        <taxon>Eukaryota</taxon>
        <taxon>Metazoa</taxon>
        <taxon>Ecdysozoa</taxon>
        <taxon>Arthropoda</taxon>
        <taxon>Hexapoda</taxon>
        <taxon>Insecta</taxon>
        <taxon>Pterygota</taxon>
        <taxon>Neoptera</taxon>
        <taxon>Paraneoptera</taxon>
        <taxon>Thysanoptera</taxon>
        <taxon>Terebrantia</taxon>
        <taxon>Thripoidea</taxon>
        <taxon>Thripidae</taxon>
        <taxon>Thrips</taxon>
    </lineage>
</organism>
<evidence type="ECO:0000256" key="5">
    <source>
        <dbReference type="ARBA" id="ARBA00023098"/>
    </source>
</evidence>
<keyword evidence="11" id="KW-1185">Reference proteome</keyword>
<dbReference type="InterPro" id="IPR025483">
    <property type="entry name" value="Lipase_euk"/>
</dbReference>
<feature type="chain" id="PRO_5027774298" description="Lipase" evidence="9">
    <location>
        <begin position="21"/>
        <end position="397"/>
    </location>
</feature>
<keyword evidence="5" id="KW-0443">Lipid metabolism</keyword>
<evidence type="ECO:0000256" key="7">
    <source>
        <dbReference type="PIRNR" id="PIRNR000862"/>
    </source>
</evidence>
<evidence type="ECO:0000259" key="10">
    <source>
        <dbReference type="Pfam" id="PF04083"/>
    </source>
</evidence>
<dbReference type="KEGG" id="tpal:117649459"/>
<keyword evidence="4 7" id="KW-0442">Lipid degradation</keyword>
<feature type="active site" description="Charge relay system" evidence="8">
    <location>
        <position position="343"/>
    </location>
</feature>